<dbReference type="PANTHER" id="PTHR12835">
    <property type="entry name" value="BIOTIN PROTEIN LIGASE"/>
    <property type="match status" value="1"/>
</dbReference>
<dbReference type="InterPro" id="IPR036388">
    <property type="entry name" value="WH-like_DNA-bd_sf"/>
</dbReference>
<feature type="domain" description="BPL/LPL catalytic" evidence="7">
    <location>
        <begin position="66"/>
        <end position="257"/>
    </location>
</feature>
<dbReference type="InterPro" id="IPR030855">
    <property type="entry name" value="Bifunct_BirA"/>
</dbReference>
<dbReference type="Gene3D" id="2.30.30.100">
    <property type="match status" value="1"/>
</dbReference>
<keyword evidence="2 6" id="KW-0547">Nucleotide-binding</keyword>
<dbReference type="Pfam" id="PF02237">
    <property type="entry name" value="BPL_C"/>
    <property type="match status" value="1"/>
</dbReference>
<keyword evidence="6" id="KW-0238">DNA-binding</keyword>
<dbReference type="NCBIfam" id="NF008847">
    <property type="entry name" value="PRK11886.1-2"/>
    <property type="match status" value="1"/>
</dbReference>
<dbReference type="InterPro" id="IPR003142">
    <property type="entry name" value="BPL_C"/>
</dbReference>
<accession>A0ABX1GHT2</accession>
<keyword evidence="6" id="KW-0804">Transcription</keyword>
<evidence type="ECO:0000259" key="7">
    <source>
        <dbReference type="PROSITE" id="PS51733"/>
    </source>
</evidence>
<evidence type="ECO:0000256" key="1">
    <source>
        <dbReference type="ARBA" id="ARBA00022598"/>
    </source>
</evidence>
<evidence type="ECO:0000256" key="6">
    <source>
        <dbReference type="HAMAP-Rule" id="MF_00978"/>
    </source>
</evidence>
<feature type="binding site" evidence="6">
    <location>
        <begin position="91"/>
        <end position="93"/>
    </location>
    <ligand>
        <name>biotin</name>
        <dbReference type="ChEBI" id="CHEBI:57586"/>
    </ligand>
</feature>
<evidence type="ECO:0000256" key="5">
    <source>
        <dbReference type="ARBA" id="ARBA00047846"/>
    </source>
</evidence>
<dbReference type="Gene3D" id="3.30.930.10">
    <property type="entry name" value="Bira Bifunctional Protein, Domain 2"/>
    <property type="match status" value="1"/>
</dbReference>
<keyword evidence="3 6" id="KW-0067">ATP-binding</keyword>
<dbReference type="NCBIfam" id="TIGR00121">
    <property type="entry name" value="birA_ligase"/>
    <property type="match status" value="1"/>
</dbReference>
<keyword evidence="4 6" id="KW-0092">Biotin</keyword>
<dbReference type="InterPro" id="IPR036390">
    <property type="entry name" value="WH_DNA-bd_sf"/>
</dbReference>
<keyword evidence="9" id="KW-1185">Reference proteome</keyword>
<name>A0ABX1GHT2_9GAMM</name>
<sequence>MINTTLLDVLADGAFHSGEELGAAMGVSRAAVWKQLQKLEELQLTLESQKGRGYRIEGGLDLLSLEAIRSALPEQSRHIVDRLTILPQTESTNTEAAQRILSGDAHGICLVAEQQTAGRGRRGRQWLSPFARNLYFSVVWEFSSGAAALEGLSLCVGVAVARALRRLGAESPSLKWPNDVLLDGRKIAGILLEMQGDPAGICQVIIGVGLNVRMGAVDVSAIDQPWVDLASAGVEAPRSAVLAVVLDELYQALLVYGEKGFARFHQEWSELDAFRDREVAVTLGEKRIIGQARGVEANGGLVIDTELGRRVFHGGEVSLRACQE</sequence>
<dbReference type="EMBL" id="JAAWWK010000005">
    <property type="protein sequence ID" value="NKI18784.1"/>
    <property type="molecule type" value="Genomic_DNA"/>
</dbReference>
<dbReference type="Proteomes" id="UP000765845">
    <property type="component" value="Unassembled WGS sequence"/>
</dbReference>
<dbReference type="InterPro" id="IPR008988">
    <property type="entry name" value="Transcriptional_repressor_C"/>
</dbReference>
<feature type="binding site" evidence="6">
    <location>
        <position position="115"/>
    </location>
    <ligand>
        <name>biotin</name>
        <dbReference type="ChEBI" id="CHEBI:57586"/>
    </ligand>
</feature>
<feature type="binding site" evidence="6">
    <location>
        <position position="186"/>
    </location>
    <ligand>
        <name>biotin</name>
        <dbReference type="ChEBI" id="CHEBI:57586"/>
    </ligand>
</feature>
<keyword evidence="1 6" id="KW-0436">Ligase</keyword>
<comment type="function">
    <text evidence="6">Acts both as a biotin--[acetyl-CoA-carboxylase] ligase and a biotin-operon repressor. In the presence of ATP, BirA activates biotin to form the BirA-biotinyl-5'-adenylate (BirA-bio-5'-AMP or holoBirA) complex. HoloBirA can either transfer the biotinyl moiety to the biotin carboxyl carrier protein (BCCP) subunit of acetyl-CoA carboxylase, or bind to the biotin operator site and inhibit transcription of the operon.</text>
</comment>
<evidence type="ECO:0000256" key="3">
    <source>
        <dbReference type="ARBA" id="ARBA00022840"/>
    </source>
</evidence>
<keyword evidence="6" id="KW-0805">Transcription regulation</keyword>
<comment type="caution">
    <text evidence="8">The sequence shown here is derived from an EMBL/GenBank/DDBJ whole genome shotgun (WGS) entry which is preliminary data.</text>
</comment>
<proteinExistence type="inferred from homology"/>
<dbReference type="EC" id="6.3.4.15" evidence="6"/>
<dbReference type="RefSeq" id="WP_168451289.1">
    <property type="nucleotide sequence ID" value="NZ_JAAWWK010000005.1"/>
</dbReference>
<dbReference type="Pfam" id="PF08279">
    <property type="entry name" value="HTH_11"/>
    <property type="match status" value="1"/>
</dbReference>
<dbReference type="InterPro" id="IPR004143">
    <property type="entry name" value="BPL_LPL_catalytic"/>
</dbReference>
<dbReference type="PANTHER" id="PTHR12835:SF5">
    <property type="entry name" value="BIOTIN--PROTEIN LIGASE"/>
    <property type="match status" value="1"/>
</dbReference>
<dbReference type="GO" id="GO:0004077">
    <property type="term" value="F:biotin--[biotin carboxyl-carrier protein] ligase activity"/>
    <property type="evidence" value="ECO:0007669"/>
    <property type="project" value="UniProtKB-EC"/>
</dbReference>
<keyword evidence="6" id="KW-0678">Repressor</keyword>
<organism evidence="8 9">
    <name type="scientific">Spongiibacter thalassae</name>
    <dbReference type="NCBI Taxonomy" id="2721624"/>
    <lineage>
        <taxon>Bacteria</taxon>
        <taxon>Pseudomonadati</taxon>
        <taxon>Pseudomonadota</taxon>
        <taxon>Gammaproteobacteria</taxon>
        <taxon>Cellvibrionales</taxon>
        <taxon>Spongiibacteraceae</taxon>
        <taxon>Spongiibacter</taxon>
    </lineage>
</organism>
<feature type="binding site" evidence="6">
    <location>
        <begin position="119"/>
        <end position="121"/>
    </location>
    <ligand>
        <name>biotin</name>
        <dbReference type="ChEBI" id="CHEBI:57586"/>
    </ligand>
</feature>
<dbReference type="Gene3D" id="1.10.10.10">
    <property type="entry name" value="Winged helix-like DNA-binding domain superfamily/Winged helix DNA-binding domain"/>
    <property type="match status" value="1"/>
</dbReference>
<comment type="similarity">
    <text evidence="6">Belongs to the biotin--protein ligase family.</text>
</comment>
<reference evidence="8 9" key="1">
    <citation type="submission" date="2020-04" db="EMBL/GenBank/DDBJ databases">
        <authorList>
            <person name="Yoon J."/>
        </authorList>
    </citation>
    <scope>NUCLEOTIDE SEQUENCE [LARGE SCALE GENOMIC DNA]</scope>
    <source>
        <strain evidence="8 9">KMU-166</strain>
    </source>
</reference>
<dbReference type="Pfam" id="PF03099">
    <property type="entry name" value="BPL_LplA_LipB"/>
    <property type="match status" value="1"/>
</dbReference>
<dbReference type="PROSITE" id="PS51733">
    <property type="entry name" value="BPL_LPL_CATALYTIC"/>
    <property type="match status" value="1"/>
</dbReference>
<evidence type="ECO:0000313" key="8">
    <source>
        <dbReference type="EMBL" id="NKI18784.1"/>
    </source>
</evidence>
<comment type="catalytic activity">
    <reaction evidence="5 6">
        <text>biotin + L-lysyl-[protein] + ATP = N(6)-biotinyl-L-lysyl-[protein] + AMP + diphosphate + H(+)</text>
        <dbReference type="Rhea" id="RHEA:11756"/>
        <dbReference type="Rhea" id="RHEA-COMP:9752"/>
        <dbReference type="Rhea" id="RHEA-COMP:10505"/>
        <dbReference type="ChEBI" id="CHEBI:15378"/>
        <dbReference type="ChEBI" id="CHEBI:29969"/>
        <dbReference type="ChEBI" id="CHEBI:30616"/>
        <dbReference type="ChEBI" id="CHEBI:33019"/>
        <dbReference type="ChEBI" id="CHEBI:57586"/>
        <dbReference type="ChEBI" id="CHEBI:83144"/>
        <dbReference type="ChEBI" id="CHEBI:456215"/>
        <dbReference type="EC" id="6.3.4.15"/>
    </reaction>
</comment>
<dbReference type="InterPro" id="IPR045864">
    <property type="entry name" value="aa-tRNA-synth_II/BPL/LPL"/>
</dbReference>
<gene>
    <name evidence="6 8" type="primary">birA</name>
    <name evidence="8" type="ORF">HCU74_15335</name>
</gene>
<evidence type="ECO:0000313" key="9">
    <source>
        <dbReference type="Proteomes" id="UP000765845"/>
    </source>
</evidence>
<dbReference type="CDD" id="cd16442">
    <property type="entry name" value="BPL"/>
    <property type="match status" value="1"/>
</dbReference>
<dbReference type="InterPro" id="IPR004408">
    <property type="entry name" value="Biotin_CoA_COase_ligase"/>
</dbReference>
<dbReference type="SUPFAM" id="SSF55681">
    <property type="entry name" value="Class II aaRS and biotin synthetases"/>
    <property type="match status" value="1"/>
</dbReference>
<dbReference type="SUPFAM" id="SSF46785">
    <property type="entry name" value="Winged helix' DNA-binding domain"/>
    <property type="match status" value="1"/>
</dbReference>
<dbReference type="SUPFAM" id="SSF50037">
    <property type="entry name" value="C-terminal domain of transcriptional repressors"/>
    <property type="match status" value="1"/>
</dbReference>
<feature type="DNA-binding region" description="H-T-H motif" evidence="6">
    <location>
        <begin position="18"/>
        <end position="37"/>
    </location>
</feature>
<dbReference type="HAMAP" id="MF_00978">
    <property type="entry name" value="Bifunct_BirA"/>
    <property type="match status" value="1"/>
</dbReference>
<evidence type="ECO:0000256" key="2">
    <source>
        <dbReference type="ARBA" id="ARBA00022741"/>
    </source>
</evidence>
<protein>
    <recommendedName>
        <fullName evidence="6">Bifunctional ligase/repressor BirA</fullName>
    </recommendedName>
    <alternativeName>
        <fullName evidence="6">Biotin operon repressor</fullName>
    </alternativeName>
    <alternativeName>
        <fullName evidence="6">Biotin--[acetyl-CoA-carboxylase] ligase</fullName>
        <ecNumber evidence="6">6.3.4.15</ecNumber>
    </alternativeName>
    <alternativeName>
        <fullName evidence="6">Biotin--protein ligase</fullName>
    </alternativeName>
    <alternativeName>
        <fullName evidence="6">Biotin-[acetyl-CoA carboxylase] synthetase</fullName>
    </alternativeName>
</protein>
<evidence type="ECO:0000256" key="4">
    <source>
        <dbReference type="ARBA" id="ARBA00023267"/>
    </source>
</evidence>
<dbReference type="InterPro" id="IPR013196">
    <property type="entry name" value="HTH_11"/>
</dbReference>